<dbReference type="EMBL" id="CP101462">
    <property type="protein sequence ID" value="UTT43158.1"/>
    <property type="molecule type" value="Genomic_DNA"/>
</dbReference>
<evidence type="ECO:0000259" key="2">
    <source>
        <dbReference type="Pfam" id="PF07885"/>
    </source>
</evidence>
<keyword evidence="4" id="KW-1185">Reference proteome</keyword>
<evidence type="ECO:0000313" key="3">
    <source>
        <dbReference type="EMBL" id="UTT43158.1"/>
    </source>
</evidence>
<dbReference type="SUPFAM" id="SSF81324">
    <property type="entry name" value="Voltage-gated potassium channels"/>
    <property type="match status" value="1"/>
</dbReference>
<keyword evidence="1" id="KW-0812">Transmembrane</keyword>
<feature type="domain" description="Potassium channel" evidence="2">
    <location>
        <begin position="48"/>
        <end position="125"/>
    </location>
</feature>
<feature type="transmembrane region" description="Helical" evidence="1">
    <location>
        <begin position="107"/>
        <end position="129"/>
    </location>
</feature>
<name>A0ABY5FPS7_9BACL</name>
<keyword evidence="1" id="KW-0472">Membrane</keyword>
<feature type="transmembrane region" description="Helical" evidence="1">
    <location>
        <begin position="6"/>
        <end position="23"/>
    </location>
</feature>
<sequence length="133" mass="14791">MGVNSILLTIALLFIGLNVFTFFQRQTYKQTAFDLRLFSHLFVSLLGVMIGFALIYYALSRDGVILVTSLETMTAVEPSWRNLLYFSGVTLLSIGFGDLLPIGPARLFALLEAAIGILLPTAFFVKSIYKKED</sequence>
<proteinExistence type="predicted"/>
<keyword evidence="3" id="KW-0813">Transport</keyword>
<dbReference type="Proteomes" id="UP001060325">
    <property type="component" value="Chromosome"/>
</dbReference>
<protein>
    <submittedName>
        <fullName evidence="3">Potassium channel family protein</fullName>
    </submittedName>
</protein>
<evidence type="ECO:0000313" key="4">
    <source>
        <dbReference type="Proteomes" id="UP001060325"/>
    </source>
</evidence>
<dbReference type="GO" id="GO:0034220">
    <property type="term" value="P:monoatomic ion transmembrane transport"/>
    <property type="evidence" value="ECO:0007669"/>
    <property type="project" value="UniProtKB-KW"/>
</dbReference>
<dbReference type="InterPro" id="IPR013099">
    <property type="entry name" value="K_chnl_dom"/>
</dbReference>
<reference evidence="3" key="1">
    <citation type="submission" date="2022-07" db="EMBL/GenBank/DDBJ databases">
        <title>Complete genome of CX2.</title>
        <authorList>
            <person name="Cao G."/>
        </authorList>
    </citation>
    <scope>NUCLEOTIDE SEQUENCE</scope>
    <source>
        <strain evidence="3">CX2</strain>
    </source>
</reference>
<dbReference type="Pfam" id="PF07885">
    <property type="entry name" value="Ion_trans_2"/>
    <property type="match status" value="1"/>
</dbReference>
<keyword evidence="1" id="KW-1133">Transmembrane helix</keyword>
<keyword evidence="3" id="KW-0406">Ion transport</keyword>
<organism evidence="3 4">
    <name type="scientific">Exiguobacterium aurantiacum</name>
    <dbReference type="NCBI Taxonomy" id="33987"/>
    <lineage>
        <taxon>Bacteria</taxon>
        <taxon>Bacillati</taxon>
        <taxon>Bacillota</taxon>
        <taxon>Bacilli</taxon>
        <taxon>Bacillales</taxon>
        <taxon>Bacillales Family XII. Incertae Sedis</taxon>
        <taxon>Exiguobacterium</taxon>
    </lineage>
</organism>
<dbReference type="RefSeq" id="WP_255177580.1">
    <property type="nucleotide sequence ID" value="NZ_CP101462.1"/>
</dbReference>
<keyword evidence="3" id="KW-0407">Ion channel</keyword>
<feature type="transmembrane region" description="Helical" evidence="1">
    <location>
        <begin position="35"/>
        <end position="59"/>
    </location>
</feature>
<evidence type="ECO:0000256" key="1">
    <source>
        <dbReference type="SAM" id="Phobius"/>
    </source>
</evidence>
<accession>A0ABY5FPS7</accession>
<dbReference type="Gene3D" id="1.10.287.70">
    <property type="match status" value="1"/>
</dbReference>
<gene>
    <name evidence="3" type="ORF">NMQ00_01280</name>
</gene>
<feature type="transmembrane region" description="Helical" evidence="1">
    <location>
        <begin position="79"/>
        <end position="100"/>
    </location>
</feature>